<accession>A0A5P1X509</accession>
<dbReference type="Pfam" id="PF10665">
    <property type="entry name" value="Minor_capsid_1"/>
    <property type="match status" value="1"/>
</dbReference>
<dbReference type="InterPro" id="IPR019612">
    <property type="entry name" value="Minor_capsid_put"/>
</dbReference>
<reference evidence="1 2" key="1">
    <citation type="submission" date="2019-09" db="EMBL/GenBank/DDBJ databases">
        <title>Complete Genome Sequence of Lactobacillus nenjiangensis SH-Y15, isolated from sauerkraut.</title>
        <authorList>
            <person name="Yang H."/>
        </authorList>
    </citation>
    <scope>NUCLEOTIDE SEQUENCE [LARGE SCALE GENOMIC DNA]</scope>
    <source>
        <strain evidence="1 2">SH-Y15</strain>
    </source>
</reference>
<organism evidence="1 2">
    <name type="scientific">Paucilactobacillus nenjiangensis</name>
    <dbReference type="NCBI Taxonomy" id="1296540"/>
    <lineage>
        <taxon>Bacteria</taxon>
        <taxon>Bacillati</taxon>
        <taxon>Bacillota</taxon>
        <taxon>Bacilli</taxon>
        <taxon>Lactobacillales</taxon>
        <taxon>Lactobacillaceae</taxon>
        <taxon>Paucilactobacillus</taxon>
    </lineage>
</organism>
<dbReference type="OrthoDB" id="2183780at2"/>
<name>A0A5P1X509_9LACO</name>
<protein>
    <recommendedName>
        <fullName evidence="3">Minor capsid protein</fullName>
    </recommendedName>
</protein>
<keyword evidence="2" id="KW-1185">Reference proteome</keyword>
<evidence type="ECO:0000313" key="2">
    <source>
        <dbReference type="Proteomes" id="UP000325295"/>
    </source>
</evidence>
<evidence type="ECO:0000313" key="1">
    <source>
        <dbReference type="EMBL" id="QER67581.1"/>
    </source>
</evidence>
<dbReference type="KEGG" id="lnn:F0161_06730"/>
<sequence>MMTLQPNSDWMINIIQVGKIIGTDERNKPDYEMHTYENCRFDIEAVYSGSGNDRQLRYNGVLFLYEKYTTPFPSMDKTWLNGKVIDEDGNEFKITQIVPLRHIQSNETYGFEIEVI</sequence>
<proteinExistence type="predicted"/>
<evidence type="ECO:0008006" key="3">
    <source>
        <dbReference type="Google" id="ProtNLM"/>
    </source>
</evidence>
<dbReference type="AlphaFoldDB" id="A0A5P1X509"/>
<dbReference type="RefSeq" id="WP_150204119.1">
    <property type="nucleotide sequence ID" value="NZ_CP043939.1"/>
</dbReference>
<dbReference type="Proteomes" id="UP000325295">
    <property type="component" value="Chromosome"/>
</dbReference>
<dbReference type="EMBL" id="CP043939">
    <property type="protein sequence ID" value="QER67581.1"/>
    <property type="molecule type" value="Genomic_DNA"/>
</dbReference>
<gene>
    <name evidence="1" type="ORF">F0161_06730</name>
</gene>